<evidence type="ECO:0000256" key="10">
    <source>
        <dbReference type="SAM" id="Phobius"/>
    </source>
</evidence>
<feature type="binding site" evidence="9">
    <location>
        <position position="157"/>
    </location>
    <ligand>
        <name>substrate</name>
    </ligand>
</feature>
<feature type="domain" description="Glucose dehydrogenase C-terminal" evidence="12">
    <location>
        <begin position="147"/>
        <end position="357"/>
    </location>
</feature>
<dbReference type="GO" id="GO:0019595">
    <property type="term" value="P:non-phosphorylated glucose catabolic process"/>
    <property type="evidence" value="ECO:0007669"/>
    <property type="project" value="UniProtKB-UniRule"/>
</dbReference>
<keyword evidence="7 9" id="KW-0520">NAD</keyword>
<evidence type="ECO:0000259" key="11">
    <source>
        <dbReference type="Pfam" id="PF08240"/>
    </source>
</evidence>
<dbReference type="OrthoDB" id="41394at2157"/>
<feature type="binding site" evidence="9">
    <location>
        <position position="153"/>
    </location>
    <ligand>
        <name>substrate</name>
    </ligand>
</feature>
<dbReference type="EMBL" id="CP045484">
    <property type="protein sequence ID" value="QGR17419.1"/>
    <property type="molecule type" value="Genomic_DNA"/>
</dbReference>
<dbReference type="SUPFAM" id="SSF50129">
    <property type="entry name" value="GroES-like"/>
    <property type="match status" value="1"/>
</dbReference>
<evidence type="ECO:0000313" key="13">
    <source>
        <dbReference type="EMBL" id="MBB5253561.1"/>
    </source>
</evidence>
<comment type="similarity">
    <text evidence="9">Belongs to the zinc-containing alcohol dehydrogenase family. Glucose 1-dehydrogenase subfamily.</text>
</comment>
<feature type="binding site" evidence="9">
    <location>
        <begin position="213"/>
        <end position="215"/>
    </location>
    <ligand>
        <name>NADP(+)</name>
        <dbReference type="ChEBI" id="CHEBI:58349"/>
    </ligand>
</feature>
<evidence type="ECO:0000256" key="9">
    <source>
        <dbReference type="HAMAP-Rule" id="MF_02127"/>
    </source>
</evidence>
<feature type="binding site" evidence="9">
    <location>
        <begin position="274"/>
        <end position="276"/>
    </location>
    <ligand>
        <name>NADP(+)</name>
        <dbReference type="ChEBI" id="CHEBI:58349"/>
    </ligand>
</feature>
<feature type="binding site" evidence="9">
    <location>
        <begin position="191"/>
        <end position="194"/>
    </location>
    <ligand>
        <name>NADP(+)</name>
        <dbReference type="ChEBI" id="CHEBI:58349"/>
    </ligand>
</feature>
<feature type="binding site" evidence="9">
    <location>
        <position position="304"/>
    </location>
    <ligand>
        <name>substrate</name>
    </ligand>
</feature>
<dbReference type="Pfam" id="PF08240">
    <property type="entry name" value="ADH_N"/>
    <property type="match status" value="1"/>
</dbReference>
<dbReference type="GO" id="GO:0047936">
    <property type="term" value="F:glucose 1-dehydrogenase [NAD(P)+] activity"/>
    <property type="evidence" value="ECO:0007669"/>
    <property type="project" value="UniProtKB-UniRule"/>
</dbReference>
<accession>A0A650CI09</accession>
<dbReference type="SUPFAM" id="SSF51735">
    <property type="entry name" value="NAD(P)-binding Rossmann-fold domains"/>
    <property type="match status" value="1"/>
</dbReference>
<evidence type="ECO:0000256" key="1">
    <source>
        <dbReference type="ARBA" id="ARBA00001947"/>
    </source>
</evidence>
<evidence type="ECO:0000313" key="16">
    <source>
        <dbReference type="Proteomes" id="UP000582213"/>
    </source>
</evidence>
<dbReference type="GO" id="GO:0070403">
    <property type="term" value="F:NAD+ binding"/>
    <property type="evidence" value="ECO:0007669"/>
    <property type="project" value="UniProtKB-UniRule"/>
</dbReference>
<dbReference type="InterPro" id="IPR031640">
    <property type="entry name" value="Glu_dehyd_C"/>
</dbReference>
<protein>
    <recommendedName>
        <fullName evidence="9">Glucose 1-dehydrogenase</fullName>
        <shortName evidence="9">GDH</shortName>
        <shortName evidence="9">GlcDH</shortName>
        <ecNumber evidence="9">1.1.1.47</ecNumber>
    </recommendedName>
</protein>
<keyword evidence="10" id="KW-0472">Membrane</keyword>
<keyword evidence="5 9" id="KW-0521">NADP</keyword>
<evidence type="ECO:0000256" key="2">
    <source>
        <dbReference type="ARBA" id="ARBA00022723"/>
    </source>
</evidence>
<keyword evidence="10" id="KW-1133">Transmembrane helix</keyword>
<dbReference type="KEGG" id="soh:D1869_09575"/>
<dbReference type="HAMAP" id="MF_02127">
    <property type="entry name" value="Glucose_DH"/>
    <property type="match status" value="1"/>
</dbReference>
<dbReference type="Pfam" id="PF16912">
    <property type="entry name" value="Glu_dehyd_C"/>
    <property type="match status" value="1"/>
</dbReference>
<organism evidence="14 15">
    <name type="scientific">Sulfurisphaera ohwakuensis</name>
    <dbReference type="NCBI Taxonomy" id="69656"/>
    <lineage>
        <taxon>Archaea</taxon>
        <taxon>Thermoproteota</taxon>
        <taxon>Thermoprotei</taxon>
        <taxon>Sulfolobales</taxon>
        <taxon>Sulfolobaceae</taxon>
        <taxon>Sulfurisphaera</taxon>
    </lineage>
</organism>
<dbReference type="GO" id="GO:0051262">
    <property type="term" value="P:protein tetramerization"/>
    <property type="evidence" value="ECO:0007669"/>
    <property type="project" value="UniProtKB-ARBA"/>
</dbReference>
<dbReference type="InterPro" id="IPR036291">
    <property type="entry name" value="NAD(P)-bd_dom_sf"/>
</dbReference>
<comment type="catalytic activity">
    <reaction evidence="9">
        <text>D-glucose + NAD(+) = D-glucono-1,5-lactone + NADH + H(+)</text>
        <dbReference type="Rhea" id="RHEA:14293"/>
        <dbReference type="ChEBI" id="CHEBI:4167"/>
        <dbReference type="ChEBI" id="CHEBI:15378"/>
        <dbReference type="ChEBI" id="CHEBI:16217"/>
        <dbReference type="ChEBI" id="CHEBI:57540"/>
        <dbReference type="ChEBI" id="CHEBI:57945"/>
        <dbReference type="EC" id="1.1.1.47"/>
    </reaction>
</comment>
<feature type="domain" description="Alcohol dehydrogenase-like N-terminal" evidence="11">
    <location>
        <begin position="25"/>
        <end position="143"/>
    </location>
</feature>
<feature type="binding site" evidence="9">
    <location>
        <position position="41"/>
    </location>
    <ligand>
        <name>substrate</name>
    </ligand>
</feature>
<feature type="binding site" evidence="9">
    <location>
        <position position="117"/>
    </location>
    <ligand>
        <name>substrate</name>
    </ligand>
</feature>
<comment type="caution">
    <text evidence="9">Lacks conserved residue(s) required for the propagation of feature annotation.</text>
</comment>
<dbReference type="InterPro" id="IPR011032">
    <property type="entry name" value="GroES-like_sf"/>
</dbReference>
<feature type="transmembrane region" description="Helical" evidence="10">
    <location>
        <begin position="186"/>
        <end position="210"/>
    </location>
</feature>
<comment type="catalytic activity">
    <reaction evidence="9">
        <text>D-glucose + NADP(+) = D-glucono-1,5-lactone + NADPH + H(+)</text>
        <dbReference type="Rhea" id="RHEA:14405"/>
        <dbReference type="ChEBI" id="CHEBI:4167"/>
        <dbReference type="ChEBI" id="CHEBI:15378"/>
        <dbReference type="ChEBI" id="CHEBI:16217"/>
        <dbReference type="ChEBI" id="CHEBI:57783"/>
        <dbReference type="ChEBI" id="CHEBI:58349"/>
        <dbReference type="EC" id="1.1.1.47"/>
    </reaction>
</comment>
<evidence type="ECO:0000313" key="14">
    <source>
        <dbReference type="EMBL" id="QGR17419.1"/>
    </source>
</evidence>
<dbReference type="InterPro" id="IPR050129">
    <property type="entry name" value="Zn_alcohol_dh"/>
</dbReference>
<dbReference type="PANTHER" id="PTHR43401:SF2">
    <property type="entry name" value="L-THREONINE 3-DEHYDROGENASE"/>
    <property type="match status" value="1"/>
</dbReference>
<dbReference type="InterPro" id="IPR026583">
    <property type="entry name" value="Glc_1-DH_arc"/>
</dbReference>
<dbReference type="GeneID" id="42801493"/>
<evidence type="ECO:0000256" key="5">
    <source>
        <dbReference type="ARBA" id="ARBA00022857"/>
    </source>
</evidence>
<evidence type="ECO:0000256" key="4">
    <source>
        <dbReference type="ARBA" id="ARBA00022833"/>
    </source>
</evidence>
<feature type="binding site" evidence="9">
    <location>
        <begin position="302"/>
        <end position="304"/>
    </location>
    <ligand>
        <name>NADP(+)</name>
        <dbReference type="ChEBI" id="CHEBI:58349"/>
    </ligand>
</feature>
<dbReference type="Gene3D" id="3.90.180.10">
    <property type="entry name" value="Medium-chain alcohol dehydrogenases, catalytic domain"/>
    <property type="match status" value="1"/>
</dbReference>
<dbReference type="PANTHER" id="PTHR43401">
    <property type="entry name" value="L-THREONINE 3-DEHYDROGENASE"/>
    <property type="match status" value="1"/>
</dbReference>
<gene>
    <name evidence="9" type="primary">gdh</name>
    <name evidence="14" type="ORF">D1869_09575</name>
    <name evidence="13" type="ORF">HNQ62_001330</name>
</gene>
<dbReference type="CDD" id="cd08230">
    <property type="entry name" value="glucose_DH"/>
    <property type="match status" value="1"/>
</dbReference>
<dbReference type="InterPro" id="IPR013154">
    <property type="entry name" value="ADH-like_N"/>
</dbReference>
<reference evidence="14 15" key="1">
    <citation type="submission" date="2019-10" db="EMBL/GenBank/DDBJ databases">
        <title>Genome Sequences from Six Type Strain Members of the Archaeal Family Sulfolobaceae: Acidianus ambivalens, Acidianus infernus, Metallosphaera prunae, Stygiolobus azoricus, Sulfolobus metallicus, and Sulfurisphaera ohwakuensis.</title>
        <authorList>
            <person name="Counts J.A."/>
            <person name="Kelly R.M."/>
        </authorList>
    </citation>
    <scope>NUCLEOTIDE SEQUENCE [LARGE SCALE GENOMIC DNA]</scope>
    <source>
        <strain evidence="14 15">TA-1</strain>
    </source>
</reference>
<keyword evidence="10" id="KW-0812">Transmembrane</keyword>
<dbReference type="AlphaFoldDB" id="A0A650CI09"/>
<dbReference type="Proteomes" id="UP000582213">
    <property type="component" value="Unassembled WGS sequence"/>
</dbReference>
<evidence type="ECO:0000256" key="8">
    <source>
        <dbReference type="ARBA" id="ARBA00023277"/>
    </source>
</evidence>
<keyword evidence="4 9" id="KW-0862">Zinc</keyword>
<comment type="function">
    <text evidence="9">Catalyzes the NAD(P)(+)-dependent oxidation of D-glucose to D-gluconate via gluconolactone. Can utilize both NAD(+) and NADP(+) as electron acceptor. Is involved in the degradation of glucose through a non-phosphorylative variant of the Entner-Doudoroff pathway.</text>
</comment>
<evidence type="ECO:0000259" key="12">
    <source>
        <dbReference type="Pfam" id="PF16912"/>
    </source>
</evidence>
<evidence type="ECO:0000256" key="3">
    <source>
        <dbReference type="ARBA" id="ARBA00022741"/>
    </source>
</evidence>
<evidence type="ECO:0000256" key="7">
    <source>
        <dbReference type="ARBA" id="ARBA00023027"/>
    </source>
</evidence>
<dbReference type="EMBL" id="JACHFY010000005">
    <property type="protein sequence ID" value="MBB5253561.1"/>
    <property type="molecule type" value="Genomic_DNA"/>
</dbReference>
<comment type="cofactor">
    <cofactor evidence="1">
        <name>Zn(2+)</name>
        <dbReference type="ChEBI" id="CHEBI:29105"/>
    </cofactor>
</comment>
<keyword evidence="2 9" id="KW-0479">Metal-binding</keyword>
<dbReference type="EC" id="1.1.1.47" evidence="9"/>
<feature type="binding site" evidence="9">
    <location>
        <position position="348"/>
    </location>
    <ligand>
        <name>NADP(+)</name>
        <dbReference type="ChEBI" id="CHEBI:58349"/>
    </ligand>
</feature>
<proteinExistence type="inferred from homology"/>
<evidence type="ECO:0000313" key="15">
    <source>
        <dbReference type="Proteomes" id="UP000427373"/>
    </source>
</evidence>
<sequence length="360" mass="40190">MKAIVVTPKKSGVEVKDIPVKEALGKGQVLVKTLYTGICGTDRGIVNAKITFTYPPDGYNFLILGHEGLGMVEEVGDGVKYLKKGDYVVPVVRRGCGVCLNCRIGRQDFCETGKFVEAGIRGKHGFMREEFVDDELWLVKVPDEIKDIAVLTEPLSNVIKAIDELLFVQRRMIWTCEDSTFQCRNAFVIGSGPIGTFFSLILTTLGFNVYMINKRDPSPMEDYISKRLGVTFINSMKDGDKLPEVDLIVDTSGVPSAFIPLMSKMRPNSALILFGTLEGEKYEITSDLVTFIVERNIIVIGSVNASKRDFQGAINYLSIWKNRYYDVLQKMITSKVSVEQAPEVLMRKPSGEIKTVIVWD</sequence>
<dbReference type="GO" id="GO:0008270">
    <property type="term" value="F:zinc ion binding"/>
    <property type="evidence" value="ECO:0007669"/>
    <property type="project" value="UniProtKB-UniRule"/>
</dbReference>
<name>A0A650CI09_SULOH</name>
<reference evidence="13 16" key="2">
    <citation type="submission" date="2020-08" db="EMBL/GenBank/DDBJ databases">
        <title>Genomic Encyclopedia of Type Strains, Phase IV (KMG-IV): sequencing the most valuable type-strain genomes for metagenomic binning, comparative biology and taxonomic classification.</title>
        <authorList>
            <person name="Goeker M."/>
        </authorList>
    </citation>
    <scope>NUCLEOTIDE SEQUENCE [LARGE SCALE GENOMIC DNA]</scope>
    <source>
        <strain evidence="13 16">DSM 12421</strain>
    </source>
</reference>
<evidence type="ECO:0000256" key="6">
    <source>
        <dbReference type="ARBA" id="ARBA00023002"/>
    </source>
</evidence>
<dbReference type="GO" id="GO:0070401">
    <property type="term" value="F:NADP+ binding"/>
    <property type="evidence" value="ECO:0007669"/>
    <property type="project" value="UniProtKB-UniRule"/>
</dbReference>
<keyword evidence="15" id="KW-1185">Reference proteome</keyword>
<dbReference type="RefSeq" id="WP_156014903.1">
    <property type="nucleotide sequence ID" value="NZ_CP045484.1"/>
</dbReference>
<dbReference type="GO" id="GO:0005536">
    <property type="term" value="F:D-glucose binding"/>
    <property type="evidence" value="ECO:0007669"/>
    <property type="project" value="UniProtKB-UniRule"/>
</dbReference>
<keyword evidence="8 9" id="KW-0119">Carbohydrate metabolism</keyword>
<keyword evidence="6 9" id="KW-0560">Oxidoreductase</keyword>
<dbReference type="Gene3D" id="3.40.50.720">
    <property type="entry name" value="NAD(P)-binding Rossmann-like Domain"/>
    <property type="match status" value="1"/>
</dbReference>
<keyword evidence="3 9" id="KW-0547">Nucleotide-binding</keyword>
<dbReference type="Proteomes" id="UP000427373">
    <property type="component" value="Chromosome"/>
</dbReference>